<comment type="caution">
    <text evidence="5">The sequence shown here is derived from an EMBL/GenBank/DDBJ whole genome shotgun (WGS) entry which is preliminary data.</text>
</comment>
<evidence type="ECO:0000256" key="2">
    <source>
        <dbReference type="ARBA" id="ARBA00022857"/>
    </source>
</evidence>
<sequence length="262" mass="27282">MTEIEELFPHPGGALSPAEVLARYEPDDRVKPLLRVNFIQSVDGSATLAGRSGGLGQPADKVVFDVLRGVSDVVLVGAGTARAEGYGALTATDELVRWRLAQGLPAHPTMALVSRSLNLDSESDLFTRAFARPIVFTVPPAPADARARLSEVATVIDAGDGGTAGAGGAGGAAERVDPLLVRRELIARGLPQVLCEGGPRLFGDLIAADLVDELCLTLSPVLEGGAGPRIASPAPGPTAPRGLELDLLLRSESMLLSRWSRD</sequence>
<reference evidence="5" key="1">
    <citation type="submission" date="2022-08" db="EMBL/GenBank/DDBJ databases">
        <authorList>
            <person name="Deng Y."/>
            <person name="Han X.-F."/>
            <person name="Zhang Y.-Q."/>
        </authorList>
    </citation>
    <scope>NUCLEOTIDE SEQUENCE</scope>
    <source>
        <strain evidence="5">CPCC 205763</strain>
    </source>
</reference>
<dbReference type="Proteomes" id="UP001165584">
    <property type="component" value="Unassembled WGS sequence"/>
</dbReference>
<gene>
    <name evidence="5" type="ORF">N1027_17385</name>
</gene>
<keyword evidence="3" id="KW-0560">Oxidoreductase</keyword>
<organism evidence="5 6">
    <name type="scientific">Herbiconiux aconitum</name>
    <dbReference type="NCBI Taxonomy" id="2970913"/>
    <lineage>
        <taxon>Bacteria</taxon>
        <taxon>Bacillati</taxon>
        <taxon>Actinomycetota</taxon>
        <taxon>Actinomycetes</taxon>
        <taxon>Micrococcales</taxon>
        <taxon>Microbacteriaceae</taxon>
        <taxon>Herbiconiux</taxon>
    </lineage>
</organism>
<dbReference type="SUPFAM" id="SSF53597">
    <property type="entry name" value="Dihydrofolate reductase-like"/>
    <property type="match status" value="1"/>
</dbReference>
<dbReference type="RefSeq" id="WP_259509518.1">
    <property type="nucleotide sequence ID" value="NZ_JANLCM010000002.1"/>
</dbReference>
<dbReference type="PANTHER" id="PTHR38011">
    <property type="entry name" value="DIHYDROFOLATE REDUCTASE FAMILY PROTEIN (AFU_ORTHOLOGUE AFUA_8G06820)"/>
    <property type="match status" value="1"/>
</dbReference>
<protein>
    <submittedName>
        <fullName evidence="5">Pyrimidine reductase family protein</fullName>
    </submittedName>
</protein>
<evidence type="ECO:0000256" key="3">
    <source>
        <dbReference type="ARBA" id="ARBA00023002"/>
    </source>
</evidence>
<dbReference type="Pfam" id="PF01872">
    <property type="entry name" value="RibD_C"/>
    <property type="match status" value="1"/>
</dbReference>
<evidence type="ECO:0000256" key="1">
    <source>
        <dbReference type="ARBA" id="ARBA00005104"/>
    </source>
</evidence>
<evidence type="ECO:0000259" key="4">
    <source>
        <dbReference type="Pfam" id="PF01872"/>
    </source>
</evidence>
<accession>A0ABT2GUL7</accession>
<keyword evidence="6" id="KW-1185">Reference proteome</keyword>
<feature type="domain" description="Bacterial bifunctional deaminase-reductase C-terminal" evidence="4">
    <location>
        <begin position="32"/>
        <end position="234"/>
    </location>
</feature>
<dbReference type="InterPro" id="IPR024072">
    <property type="entry name" value="DHFR-like_dom_sf"/>
</dbReference>
<evidence type="ECO:0000313" key="6">
    <source>
        <dbReference type="Proteomes" id="UP001165584"/>
    </source>
</evidence>
<name>A0ABT2GUL7_9MICO</name>
<keyword evidence="2" id="KW-0521">NADP</keyword>
<evidence type="ECO:0000313" key="5">
    <source>
        <dbReference type="EMBL" id="MCS5719906.1"/>
    </source>
</evidence>
<dbReference type="EMBL" id="JANLCM010000002">
    <property type="protein sequence ID" value="MCS5719906.1"/>
    <property type="molecule type" value="Genomic_DNA"/>
</dbReference>
<dbReference type="InterPro" id="IPR002734">
    <property type="entry name" value="RibDG_C"/>
</dbReference>
<proteinExistence type="predicted"/>
<dbReference type="Gene3D" id="3.40.430.10">
    <property type="entry name" value="Dihydrofolate Reductase, subunit A"/>
    <property type="match status" value="1"/>
</dbReference>
<dbReference type="PANTHER" id="PTHR38011:SF7">
    <property type="entry name" value="2,5-DIAMINO-6-RIBOSYLAMINO-4(3H)-PYRIMIDINONE 5'-PHOSPHATE REDUCTASE"/>
    <property type="match status" value="1"/>
</dbReference>
<comment type="pathway">
    <text evidence="1">Cofactor biosynthesis; riboflavin biosynthesis.</text>
</comment>
<dbReference type="InterPro" id="IPR050765">
    <property type="entry name" value="Riboflavin_Biosynth_HTPR"/>
</dbReference>